<proteinExistence type="predicted"/>
<reference evidence="1 2" key="1">
    <citation type="submission" date="2016-10" db="EMBL/GenBank/DDBJ databases">
        <title>The Draft Genome Sequence of the Potato Rhizosphere Bacteria Ochrobactrum sp. IPA7.2.</title>
        <authorList>
            <person name="Gogoleva N.E."/>
            <person name="Khlopko Y.A."/>
            <person name="Burygin G.L."/>
            <person name="Plotnikov A.O."/>
        </authorList>
    </citation>
    <scope>NUCLEOTIDE SEQUENCE [LARGE SCALE GENOMIC DNA]</scope>
    <source>
        <strain evidence="1 2">IPA7.2</strain>
    </source>
</reference>
<gene>
    <name evidence="1" type="ORF">BLA27_24740</name>
</gene>
<dbReference type="Proteomes" id="UP000182985">
    <property type="component" value="Unassembled WGS sequence"/>
</dbReference>
<comment type="caution">
    <text evidence="1">The sequence shown here is derived from an EMBL/GenBank/DDBJ whole genome shotgun (WGS) entry which is preliminary data.</text>
</comment>
<keyword evidence="2" id="KW-1185">Reference proteome</keyword>
<sequence length="356" mass="36445">MTLPLNSIGRVSSGNGCRGHYFRNFFHCGEFSPRSDQNGSLKGTGTFIVNLGAGDDTATVLGGVAMGAVDQGDGSDVFMISGGTITGNVKQGTGTDDFQMTGGQIQSLSQGDGLDTFFMSDGHIVDFFEDGDHAVMTGGRIGRVNMMLDNNLFDMSGGTIDGNLVTAFGNDTVILSGGTIGGNISVSGGTVGGEVRMSSGADTFTWDGGGIIHGLVDLGGDDDTASLSNLTNANIGATPQITGGLGIDTLTFNNVKTGDVSRFDSWETINLANDTQLIFDETLRLGDSETATGTLTVDSSSTIYGGEANGGIATFTAGQFVDVVNAGRIDLTNDGDGAATHSRSAAITLEAVARFC</sequence>
<dbReference type="Gene3D" id="2.160.20.160">
    <property type="match status" value="1"/>
</dbReference>
<name>A0A1J6I774_9HYPH</name>
<evidence type="ECO:0000313" key="1">
    <source>
        <dbReference type="EMBL" id="OIS90816.1"/>
    </source>
</evidence>
<protein>
    <recommendedName>
        <fullName evidence="3">Outer membrane autotransporter</fullName>
    </recommendedName>
</protein>
<dbReference type="AlphaFoldDB" id="A0A1J6I774"/>
<evidence type="ECO:0008006" key="3">
    <source>
        <dbReference type="Google" id="ProtNLM"/>
    </source>
</evidence>
<evidence type="ECO:0000313" key="2">
    <source>
        <dbReference type="Proteomes" id="UP000182985"/>
    </source>
</evidence>
<dbReference type="EMBL" id="MOEC01000040">
    <property type="protein sequence ID" value="OIS90816.1"/>
    <property type="molecule type" value="Genomic_DNA"/>
</dbReference>
<organism evidence="1 2">
    <name type="scientific">Brucella cytisi</name>
    <dbReference type="NCBI Taxonomy" id="407152"/>
    <lineage>
        <taxon>Bacteria</taxon>
        <taxon>Pseudomonadati</taxon>
        <taxon>Pseudomonadota</taxon>
        <taxon>Alphaproteobacteria</taxon>
        <taxon>Hyphomicrobiales</taxon>
        <taxon>Brucellaceae</taxon>
        <taxon>Brucella/Ochrobactrum group</taxon>
        <taxon>Brucella</taxon>
    </lineage>
</organism>
<accession>A0A1J6I774</accession>